<reference evidence="6 7" key="1">
    <citation type="journal article" date="2016" name="Proc. Natl. Acad. Sci. U.S.A.">
        <title>Comparative genomics of biotechnologically important yeasts.</title>
        <authorList>
            <person name="Riley R."/>
            <person name="Haridas S."/>
            <person name="Wolfe K.H."/>
            <person name="Lopes M.R."/>
            <person name="Hittinger C.T."/>
            <person name="Goeker M."/>
            <person name="Salamov A.A."/>
            <person name="Wisecaver J.H."/>
            <person name="Long T.M."/>
            <person name="Calvey C.H."/>
            <person name="Aerts A.L."/>
            <person name="Barry K.W."/>
            <person name="Choi C."/>
            <person name="Clum A."/>
            <person name="Coughlan A.Y."/>
            <person name="Deshpande S."/>
            <person name="Douglass A.P."/>
            <person name="Hanson S.J."/>
            <person name="Klenk H.-P."/>
            <person name="LaButti K.M."/>
            <person name="Lapidus A."/>
            <person name="Lindquist E.A."/>
            <person name="Lipzen A.M."/>
            <person name="Meier-Kolthoff J.P."/>
            <person name="Ohm R.A."/>
            <person name="Otillar R.P."/>
            <person name="Pangilinan J.L."/>
            <person name="Peng Y."/>
            <person name="Rokas A."/>
            <person name="Rosa C.A."/>
            <person name="Scheuner C."/>
            <person name="Sibirny A.A."/>
            <person name="Slot J.C."/>
            <person name="Stielow J.B."/>
            <person name="Sun H."/>
            <person name="Kurtzman C.P."/>
            <person name="Blackwell M."/>
            <person name="Grigoriev I.V."/>
            <person name="Jeffries T.W."/>
        </authorList>
    </citation>
    <scope>NUCLEOTIDE SEQUENCE [LARGE SCALE GENOMIC DNA]</scope>
    <source>
        <strain evidence="7">ATCC 18201 / CBS 1600 / BCRC 20928 / JCM 3617 / NBRC 0987 / NRRL Y-1542</strain>
    </source>
</reference>
<keyword evidence="7" id="KW-1185">Reference proteome</keyword>
<keyword evidence="3" id="KW-0143">Chaperone</keyword>
<organism evidence="6 7">
    <name type="scientific">Cyberlindnera jadinii (strain ATCC 18201 / CBS 1600 / BCRC 20928 / JCM 3617 / NBRC 0987 / NRRL Y-1542)</name>
    <name type="common">Torula yeast</name>
    <name type="synonym">Candida utilis</name>
    <dbReference type="NCBI Taxonomy" id="983966"/>
    <lineage>
        <taxon>Eukaryota</taxon>
        <taxon>Fungi</taxon>
        <taxon>Dikarya</taxon>
        <taxon>Ascomycota</taxon>
        <taxon>Saccharomycotina</taxon>
        <taxon>Saccharomycetes</taxon>
        <taxon>Phaffomycetales</taxon>
        <taxon>Phaffomycetaceae</taxon>
        <taxon>Cyberlindnera</taxon>
    </lineage>
</organism>
<evidence type="ECO:0000256" key="4">
    <source>
        <dbReference type="ARBA" id="ARBA00025715"/>
    </source>
</evidence>
<dbReference type="InterPro" id="IPR008011">
    <property type="entry name" value="Complex1_LYR_dom"/>
</dbReference>
<evidence type="ECO:0000256" key="3">
    <source>
        <dbReference type="ARBA" id="ARBA00023186"/>
    </source>
</evidence>
<feature type="domain" description="Complex 1 LYR protein" evidence="5">
    <location>
        <begin position="13"/>
        <end position="72"/>
    </location>
</feature>
<evidence type="ECO:0000259" key="5">
    <source>
        <dbReference type="Pfam" id="PF05347"/>
    </source>
</evidence>
<name>A0A1E4S9H4_CYBJN</name>
<accession>A0A1E4S9H4</accession>
<comment type="similarity">
    <text evidence="4">Belongs to the complex I LYR family. SDHAF1 subfamily.</text>
</comment>
<evidence type="ECO:0000313" key="7">
    <source>
        <dbReference type="Proteomes" id="UP000094389"/>
    </source>
</evidence>
<dbReference type="PANTHER" id="PTHR13675:SF1">
    <property type="entry name" value="SUCCINATE DEHYDROGENASE ASSEMBLY FACTOR 1, MITOCHONDRIAL"/>
    <property type="match status" value="1"/>
</dbReference>
<dbReference type="RefSeq" id="XP_020073199.1">
    <property type="nucleotide sequence ID" value="XM_020216136.1"/>
</dbReference>
<dbReference type="Pfam" id="PF05347">
    <property type="entry name" value="Complex1_LYR"/>
    <property type="match status" value="1"/>
</dbReference>
<dbReference type="PANTHER" id="PTHR13675">
    <property type="entry name" value="LYR MOTIF-CONTAINING PROTEIN 2"/>
    <property type="match status" value="1"/>
</dbReference>
<dbReference type="OMA" id="VEMYSSP"/>
<dbReference type="InterPro" id="IPR045295">
    <property type="entry name" value="Complex1_LYR_SDHAF1_LYRM8"/>
</dbReference>
<dbReference type="STRING" id="983966.A0A1E4S9H4"/>
<dbReference type="AlphaFoldDB" id="A0A1E4S9H4"/>
<dbReference type="CDD" id="cd20268">
    <property type="entry name" value="Complex1_LYR_SDHAF1_LYRM8"/>
    <property type="match status" value="1"/>
</dbReference>
<evidence type="ECO:0000256" key="1">
    <source>
        <dbReference type="ARBA" id="ARBA00004305"/>
    </source>
</evidence>
<dbReference type="GO" id="GO:0034553">
    <property type="term" value="P:mitochondrial respiratory chain complex II assembly"/>
    <property type="evidence" value="ECO:0007669"/>
    <property type="project" value="InterPro"/>
</dbReference>
<dbReference type="Proteomes" id="UP000094389">
    <property type="component" value="Unassembled WGS sequence"/>
</dbReference>
<dbReference type="EMBL" id="KV453925">
    <property type="protein sequence ID" value="ODV76160.1"/>
    <property type="molecule type" value="Genomic_DNA"/>
</dbReference>
<protein>
    <recommendedName>
        <fullName evidence="5">Complex 1 LYR protein domain-containing protein</fullName>
    </recommendedName>
</protein>
<sequence>MPPKVKRLSGLQKEVLRLYRKCLRASFTKPKENQHHFIEYSRNEFKKHQKLPKKEYSTIEYLLRTGYRRFEMFSAPEIKDIK</sequence>
<comment type="subcellular location">
    <subcellularLocation>
        <location evidence="1">Mitochondrion matrix</location>
    </subcellularLocation>
</comment>
<gene>
    <name evidence="6" type="ORF">CYBJADRAFT_170621</name>
</gene>
<keyword evidence="2" id="KW-0496">Mitochondrion</keyword>
<proteinExistence type="inferred from homology"/>
<dbReference type="GO" id="GO:0005759">
    <property type="term" value="C:mitochondrial matrix"/>
    <property type="evidence" value="ECO:0007669"/>
    <property type="project" value="UniProtKB-SubCell"/>
</dbReference>
<evidence type="ECO:0000313" key="6">
    <source>
        <dbReference type="EMBL" id="ODV76160.1"/>
    </source>
</evidence>
<dbReference type="OrthoDB" id="273010at2759"/>
<dbReference type="GeneID" id="30990532"/>
<evidence type="ECO:0000256" key="2">
    <source>
        <dbReference type="ARBA" id="ARBA00023128"/>
    </source>
</evidence>